<evidence type="ECO:0000256" key="1">
    <source>
        <dbReference type="SAM" id="Phobius"/>
    </source>
</evidence>
<dbReference type="Proteomes" id="UP000198972">
    <property type="component" value="Unassembled WGS sequence"/>
</dbReference>
<dbReference type="EMBL" id="FNBG01000031">
    <property type="protein sequence ID" value="SDG25499.1"/>
    <property type="molecule type" value="Genomic_DNA"/>
</dbReference>
<feature type="transmembrane region" description="Helical" evidence="1">
    <location>
        <begin position="37"/>
        <end position="56"/>
    </location>
</feature>
<feature type="transmembrane region" description="Helical" evidence="1">
    <location>
        <begin position="6"/>
        <end position="25"/>
    </location>
</feature>
<gene>
    <name evidence="2" type="ORF">SAMN04488542_13149</name>
</gene>
<proteinExistence type="predicted"/>
<dbReference type="OrthoDB" id="9973669at2"/>
<keyword evidence="1" id="KW-0472">Membrane</keyword>
<name>A0A1G7SSS2_9BACL</name>
<feature type="transmembrane region" description="Helical" evidence="1">
    <location>
        <begin position="62"/>
        <end position="80"/>
    </location>
</feature>
<dbReference type="RefSeq" id="WP_091235180.1">
    <property type="nucleotide sequence ID" value="NZ_FNBG01000031.1"/>
</dbReference>
<sequence>MLNVILGLASFGFFTFLVLTIQAAIKKKDKLVKRIIFTVIFFTIAFVLGRVINSGYELPEGSGGFIFFGLVILVLLYFLIKNQYKTSKAKEQLGAYISYHGVHMYGIPNIPEMSRVNLHITADKLIIDQNQLRFELPLIHIRGAAAVPKESLSQKSSPIYREGVSTGSKLKPWEVVGGGVQAIANYNYKGPYLAIDYATASGDINLMIFNLMNISHAKKMANALSFQTK</sequence>
<keyword evidence="1" id="KW-0812">Transmembrane</keyword>
<keyword evidence="1" id="KW-1133">Transmembrane helix</keyword>
<organism evidence="2 3">
    <name type="scientific">Fontibacillus panacisegetis</name>
    <dbReference type="NCBI Taxonomy" id="670482"/>
    <lineage>
        <taxon>Bacteria</taxon>
        <taxon>Bacillati</taxon>
        <taxon>Bacillota</taxon>
        <taxon>Bacilli</taxon>
        <taxon>Bacillales</taxon>
        <taxon>Paenibacillaceae</taxon>
        <taxon>Fontibacillus</taxon>
    </lineage>
</organism>
<evidence type="ECO:0000313" key="2">
    <source>
        <dbReference type="EMBL" id="SDG25499.1"/>
    </source>
</evidence>
<reference evidence="2 3" key="1">
    <citation type="submission" date="2016-10" db="EMBL/GenBank/DDBJ databases">
        <authorList>
            <person name="de Groot N.N."/>
        </authorList>
    </citation>
    <scope>NUCLEOTIDE SEQUENCE [LARGE SCALE GENOMIC DNA]</scope>
    <source>
        <strain evidence="2 3">DSM 28129</strain>
    </source>
</reference>
<dbReference type="AlphaFoldDB" id="A0A1G7SSS2"/>
<keyword evidence="3" id="KW-1185">Reference proteome</keyword>
<evidence type="ECO:0000313" key="3">
    <source>
        <dbReference type="Proteomes" id="UP000198972"/>
    </source>
</evidence>
<accession>A0A1G7SSS2</accession>
<protein>
    <submittedName>
        <fullName evidence="2">Uncharacterized protein</fullName>
    </submittedName>
</protein>
<dbReference type="STRING" id="670482.SAMN04488542_13149"/>